<reference evidence="3 4" key="1">
    <citation type="submission" date="2019-08" db="EMBL/GenBank/DDBJ databases">
        <title>Hyperibacter terrae gen. nov., sp. nov. and Hyperibacter viscosus sp. nov., two new members in the family Rhodospirillaceae isolated from the rhizosphere of Hypericum perforatum.</title>
        <authorList>
            <person name="Noviana Z."/>
        </authorList>
    </citation>
    <scope>NUCLEOTIDE SEQUENCE [LARGE SCALE GENOMIC DNA]</scope>
    <source>
        <strain evidence="3 4">R5913</strain>
    </source>
</reference>
<dbReference type="Pfam" id="PF20254">
    <property type="entry name" value="DMFA2_C"/>
    <property type="match status" value="1"/>
</dbReference>
<keyword evidence="4" id="KW-1185">Reference proteome</keyword>
<evidence type="ECO:0000313" key="3">
    <source>
        <dbReference type="EMBL" id="QEX17848.1"/>
    </source>
</evidence>
<dbReference type="SUPFAM" id="SSF52317">
    <property type="entry name" value="Class I glutamine amidotransferase-like"/>
    <property type="match status" value="1"/>
</dbReference>
<feature type="domain" description="N,N-dimethylformamidase beta subunit-like C-terminal" evidence="2">
    <location>
        <begin position="286"/>
        <end position="713"/>
    </location>
</feature>
<dbReference type="RefSeq" id="WP_151178065.1">
    <property type="nucleotide sequence ID" value="NZ_CP042906.1"/>
</dbReference>
<sequence length="764" mass="84005">MKIIGYPAELIYRPGDKARFMVSTDGIAAFDAVLVRIVCGDPRETGPGFKEAPIAACRKTSITGRKQGTEIGSFMTVAPGAAMDNRAVGFVFNVFATTPTKQGQTLFARWDERRKLGFKIGIDGRSRLRMELGDGAGATASLALPQALQARCWTTVGIGLSVDTGRMTLMMRTVDPHGFGTAMVEATGDGLPLEGKLAGLPLSFAARRNGRDAAPRMTGFFNGRLESPVMLARIPTVADIEAYRAGGPEKVHQPATFWDFAHDFTASRIADRIGGLDAELVNLPSRGVTGAQWDGTVQKFLEKPAHYRAVHFHDDDLEDCAWDESFAFDLPDDLASGIYAAKLTAGDAEHHVVFLVEERSGENRADIAFLASSVTYVAYSNEHYDFDDPNMEMKNGAVATYDASDLYLNEHRELGLSTYDRHCDGYGVFYSSARRPLFSMHVKNKVWALAADTHVTDWLEARRLPFDLITDHAVHAEGLSRLARYKVVITGTHPEYWTTAMWDAMTRYLAAGGRLIYLGGNGFYWRTALHPQKPWLVELRRAETGARYWDSEAGEAYMSFTGEFGGLWRRSATAPQKLVGVGTVATGFDYSSHYRRRPESDDPRARFIFEGVEEEILGDFGSIGGGAAGSEIDRADPWLGTPAHSLIVARSEGHTRQYNVVPEETPFHHPTINGQEAEKCYADLVFFETPKGGAVFSTGSISWAASLAHNGYANNISRITENVVRRFAQATPFPEPPDGGGSAEMRRTRIDQGQEAYDGIDRLD</sequence>
<evidence type="ECO:0000256" key="1">
    <source>
        <dbReference type="SAM" id="MobiDB-lite"/>
    </source>
</evidence>
<gene>
    <name evidence="3" type="primary">dmfA2</name>
    <name evidence="3" type="ORF">FRZ44_31510</name>
</gene>
<evidence type="ECO:0000313" key="4">
    <source>
        <dbReference type="Proteomes" id="UP000326202"/>
    </source>
</evidence>
<dbReference type="AlphaFoldDB" id="A0A5J6MK41"/>
<dbReference type="OrthoDB" id="505641at2"/>
<evidence type="ECO:0000259" key="2">
    <source>
        <dbReference type="Pfam" id="PF20254"/>
    </source>
</evidence>
<dbReference type="InterPro" id="IPR046540">
    <property type="entry name" value="DMFA2_C"/>
</dbReference>
<dbReference type="KEGG" id="htq:FRZ44_31510"/>
<dbReference type="InterPro" id="IPR029062">
    <property type="entry name" value="Class_I_gatase-like"/>
</dbReference>
<dbReference type="Gene3D" id="3.40.50.880">
    <property type="match status" value="1"/>
</dbReference>
<protein>
    <submittedName>
        <fullName evidence="3">Large subunit of N,N-dimethylformamidase</fullName>
    </submittedName>
</protein>
<organism evidence="3 4">
    <name type="scientific">Hypericibacter terrae</name>
    <dbReference type="NCBI Taxonomy" id="2602015"/>
    <lineage>
        <taxon>Bacteria</taxon>
        <taxon>Pseudomonadati</taxon>
        <taxon>Pseudomonadota</taxon>
        <taxon>Alphaproteobacteria</taxon>
        <taxon>Rhodospirillales</taxon>
        <taxon>Dongiaceae</taxon>
        <taxon>Hypericibacter</taxon>
    </lineage>
</organism>
<accession>A0A5J6MK41</accession>
<dbReference type="EMBL" id="CP042906">
    <property type="protein sequence ID" value="QEX17848.1"/>
    <property type="molecule type" value="Genomic_DNA"/>
</dbReference>
<proteinExistence type="predicted"/>
<feature type="region of interest" description="Disordered" evidence="1">
    <location>
        <begin position="730"/>
        <end position="764"/>
    </location>
</feature>
<dbReference type="Proteomes" id="UP000326202">
    <property type="component" value="Chromosome"/>
</dbReference>
<name>A0A5J6MK41_9PROT</name>